<dbReference type="RefSeq" id="WP_080050528.1">
    <property type="nucleotide sequence ID" value="NZ_CP020100.1"/>
</dbReference>
<organism evidence="3 4">
    <name type="scientific">Halopseudomonas phragmitis</name>
    <dbReference type="NCBI Taxonomy" id="1931241"/>
    <lineage>
        <taxon>Bacteria</taxon>
        <taxon>Pseudomonadati</taxon>
        <taxon>Pseudomonadota</taxon>
        <taxon>Gammaproteobacteria</taxon>
        <taxon>Pseudomonadales</taxon>
        <taxon>Pseudomonadaceae</taxon>
        <taxon>Halopseudomonas</taxon>
    </lineage>
</organism>
<dbReference type="SUPFAM" id="SSF51556">
    <property type="entry name" value="Metallo-dependent hydrolases"/>
    <property type="match status" value="1"/>
</dbReference>
<dbReference type="PANTHER" id="PTHR43135:SF3">
    <property type="entry name" value="ALPHA-D-RIBOSE 1-METHYLPHOSPHONATE 5-TRIPHOSPHATE DIPHOSPHATASE"/>
    <property type="match status" value="1"/>
</dbReference>
<dbReference type="AlphaFoldDB" id="A0A1V0B6Z9"/>
<dbReference type="CDD" id="cd01299">
    <property type="entry name" value="Met_dep_hydrolase_A"/>
    <property type="match status" value="1"/>
</dbReference>
<dbReference type="KEGG" id="ppha:BVH74_13285"/>
<protein>
    <submittedName>
        <fullName evidence="3">Hydrolase</fullName>
    </submittedName>
</protein>
<dbReference type="InterPro" id="IPR057744">
    <property type="entry name" value="OTAase-like"/>
</dbReference>
<accession>A0A1V0B6Z9</accession>
<dbReference type="InterPro" id="IPR032466">
    <property type="entry name" value="Metal_Hydrolase"/>
</dbReference>
<dbReference type="Gene3D" id="2.30.40.10">
    <property type="entry name" value="Urease, subunit C, domain 1"/>
    <property type="match status" value="1"/>
</dbReference>
<feature type="signal peptide" evidence="1">
    <location>
        <begin position="1"/>
        <end position="25"/>
    </location>
</feature>
<dbReference type="Proteomes" id="UP000243488">
    <property type="component" value="Chromosome"/>
</dbReference>
<keyword evidence="3" id="KW-0378">Hydrolase</keyword>
<feature type="domain" description="Amidohydrolase-related" evidence="2">
    <location>
        <begin position="83"/>
        <end position="439"/>
    </location>
</feature>
<name>A0A1V0B6Z9_9GAMM</name>
<keyword evidence="4" id="KW-1185">Reference proteome</keyword>
<dbReference type="Gene3D" id="3.20.20.140">
    <property type="entry name" value="Metal-dependent hydrolases"/>
    <property type="match status" value="1"/>
</dbReference>
<evidence type="ECO:0000313" key="3">
    <source>
        <dbReference type="EMBL" id="AQZ95661.1"/>
    </source>
</evidence>
<dbReference type="Pfam" id="PF01979">
    <property type="entry name" value="Amidohydro_1"/>
    <property type="match status" value="1"/>
</dbReference>
<evidence type="ECO:0000259" key="2">
    <source>
        <dbReference type="Pfam" id="PF01979"/>
    </source>
</evidence>
<feature type="chain" id="PRO_5012369311" evidence="1">
    <location>
        <begin position="26"/>
        <end position="447"/>
    </location>
</feature>
<proteinExistence type="predicted"/>
<dbReference type="SUPFAM" id="SSF51338">
    <property type="entry name" value="Composite domain of metallo-dependent hydrolases"/>
    <property type="match status" value="2"/>
</dbReference>
<dbReference type="EMBL" id="CP020100">
    <property type="protein sequence ID" value="AQZ95661.1"/>
    <property type="molecule type" value="Genomic_DNA"/>
</dbReference>
<evidence type="ECO:0000256" key="1">
    <source>
        <dbReference type="SAM" id="SignalP"/>
    </source>
</evidence>
<dbReference type="GO" id="GO:0016810">
    <property type="term" value="F:hydrolase activity, acting on carbon-nitrogen (but not peptide) bonds"/>
    <property type="evidence" value="ECO:0007669"/>
    <property type="project" value="InterPro"/>
</dbReference>
<dbReference type="InterPro" id="IPR011059">
    <property type="entry name" value="Metal-dep_hydrolase_composite"/>
</dbReference>
<gene>
    <name evidence="3" type="ORF">BVH74_13285</name>
</gene>
<reference evidence="3 4" key="1">
    <citation type="submission" date="2017-03" db="EMBL/GenBank/DDBJ databases">
        <title>Complete genome sequence of the novel DNRA strain Pseudomonas sp. S-6-2 isolated from Chinese polluted river sediment. Journal of Biotechnology.</title>
        <authorList>
            <person name="Li J."/>
            <person name="Xiang F."/>
            <person name="Wang L."/>
            <person name="Xi L."/>
            <person name="Liu J."/>
        </authorList>
    </citation>
    <scope>NUCLEOTIDE SEQUENCE [LARGE SCALE GENOMIC DNA]</scope>
    <source>
        <strain evidence="3 4">S-6-2</strain>
    </source>
</reference>
<dbReference type="STRING" id="1931241.BVH74_13285"/>
<keyword evidence="1" id="KW-0732">Signal</keyword>
<dbReference type="InterPro" id="IPR006680">
    <property type="entry name" value="Amidohydro-rel"/>
</dbReference>
<sequence>MLKPDRASLLFVCLFACLLPLPSAAAKAPAVLIENVYLFDGKSDRRSAQPVHVLVRDGQIATIATRPITPEEGVQVVDGEQRTLMPGLIDAHWHSVLVSPTTVEALTADIAYIHLLAGQVAEATLMRGFTSVRDMGGPSFGLRRAIEEGLISGPRIFPSGAMVSQTGGHGDFRLPYEVPRAGNSPLNYSDQVRVTAIADGSDEVLRKVREQLMMGATQIKLMAGGGVSSLYDPIDVTQYTPDELRAAVLAAENWGTYVAVHAYTSRAVQMALEAGVKSIEHGQLLDEETVRMIASKNAWWSLQPFLDNELANPQTGASRVKQLMVSTGTERAFDLAKKHKVKVAFGTDILASGDTGDKQNRLLVTLERWYNPGEVLQIATGNNGQLIGMAGERYGLAGPLGVLEEGAMADMLLVDGDPTADLSLIADPDKNFVLIMKNGVIYKNLLP</sequence>
<dbReference type="InterPro" id="IPR051781">
    <property type="entry name" value="Metallo-dep_Hydrolase"/>
</dbReference>
<evidence type="ECO:0000313" key="4">
    <source>
        <dbReference type="Proteomes" id="UP000243488"/>
    </source>
</evidence>
<dbReference type="PANTHER" id="PTHR43135">
    <property type="entry name" value="ALPHA-D-RIBOSE 1-METHYLPHOSPHONATE 5-TRIPHOSPHATE DIPHOSPHATASE"/>
    <property type="match status" value="1"/>
</dbReference>